<accession>A0A1Y2BFW3</accession>
<comment type="caution">
    <text evidence="3">The sequence shown here is derived from an EMBL/GenBank/DDBJ whole genome shotgun (WGS) entry which is preliminary data.</text>
</comment>
<keyword evidence="2" id="KW-0812">Transmembrane</keyword>
<gene>
    <name evidence="3" type="ORF">BCR39DRAFT_597147</name>
</gene>
<dbReference type="Proteomes" id="UP000193986">
    <property type="component" value="Unassembled WGS sequence"/>
</dbReference>
<feature type="transmembrane region" description="Helical" evidence="2">
    <location>
        <begin position="488"/>
        <end position="511"/>
    </location>
</feature>
<dbReference type="AlphaFoldDB" id="A0A1Y2BFW3"/>
<dbReference type="InParanoid" id="A0A1Y2BFW3"/>
<organism evidence="3 4">
    <name type="scientific">Naematelia encephala</name>
    <dbReference type="NCBI Taxonomy" id="71784"/>
    <lineage>
        <taxon>Eukaryota</taxon>
        <taxon>Fungi</taxon>
        <taxon>Dikarya</taxon>
        <taxon>Basidiomycota</taxon>
        <taxon>Agaricomycotina</taxon>
        <taxon>Tremellomycetes</taxon>
        <taxon>Tremellales</taxon>
        <taxon>Naemateliaceae</taxon>
        <taxon>Naematelia</taxon>
    </lineage>
</organism>
<name>A0A1Y2BFW3_9TREE</name>
<protein>
    <recommendedName>
        <fullName evidence="5">Cleft lip and palate transmembrane protein 1-domain-containing protein</fullName>
    </recommendedName>
</protein>
<keyword evidence="2" id="KW-1133">Transmembrane helix</keyword>
<proteinExistence type="predicted"/>
<feature type="transmembrane region" description="Helical" evidence="2">
    <location>
        <begin position="523"/>
        <end position="544"/>
    </location>
</feature>
<keyword evidence="2" id="KW-0472">Membrane</keyword>
<feature type="region of interest" description="Disordered" evidence="1">
    <location>
        <begin position="257"/>
        <end position="276"/>
    </location>
</feature>
<feature type="compositionally biased region" description="Acidic residues" evidence="1">
    <location>
        <begin position="267"/>
        <end position="276"/>
    </location>
</feature>
<dbReference type="EMBL" id="MCFC01000005">
    <property type="protein sequence ID" value="ORY33708.1"/>
    <property type="molecule type" value="Genomic_DNA"/>
</dbReference>
<sequence>MESETSPRLQLSSPSRTPRKRSAWKCAAISCVILIVGFIDNARNPHKSLLHNGTTTNQVVRPLVQVDTKYDLAVTVYARKADDPQWISEALEKYHHAEVGGGDGIDGGGGVGGGGSDGKDEALAGLVGVKLQEVQIEPDEEILFAGIVERGLSLSSKSKDITFTFDLPLQRFYDDFLYAKDVRLGVGIIPTSPSKLDRLDAWTDWRPKISLVPKLANSIIEEIKFDSDTEHTSDRIDALEHMAVSFPLVEFHNFEEKCPTGNATEDTPSEEDEEEDLYASVFADDEDDEKPAKKKTDKGMVEKRRHPYIVSRSHVYIINETRLFDRKAFDKKHKNLRESSCGQKMKGVKPSKWLCNRDYLTNGQWETRFGLLPAEEGGKKELAYGPYISNLHNSAGPRDIHRLPVTIGNCSGIPRDHSGDPEMMTVKHTMRFSSLTPARARMIDGVDGPKRLPANATHDETMLEHDEWEQLSGLLGNKAEGAHPWRRFIISFASDVMIGLPIGFLSIAYWYTRTTTLGISPFATYLGGVSVIVKSVGSLAIILVENQGFIPLILALFFEGCEVTPSILQLRLVWPLEFVPGSKWQVRRVHPSHRERQSMRIEAQIAWAIRLLLITACLAIIYLPHYYNLHLLSPHVSRKPKDTVHWFLRSRLVQSTFASCALSSTILQAEHNRRAGTYAGDFAITAYLRLARMALGWLYFLPWVIGKYEVRQSFDLDDMVWAGVLGWNVWQAATLPRVEQREPDTEED</sequence>
<evidence type="ECO:0008006" key="5">
    <source>
        <dbReference type="Google" id="ProtNLM"/>
    </source>
</evidence>
<evidence type="ECO:0000256" key="2">
    <source>
        <dbReference type="SAM" id="Phobius"/>
    </source>
</evidence>
<keyword evidence="4" id="KW-1185">Reference proteome</keyword>
<feature type="transmembrane region" description="Helical" evidence="2">
    <location>
        <begin position="605"/>
        <end position="627"/>
    </location>
</feature>
<evidence type="ECO:0000313" key="4">
    <source>
        <dbReference type="Proteomes" id="UP000193986"/>
    </source>
</evidence>
<dbReference type="OrthoDB" id="2548253at2759"/>
<reference evidence="3 4" key="1">
    <citation type="submission" date="2016-07" db="EMBL/GenBank/DDBJ databases">
        <title>Pervasive Adenine N6-methylation of Active Genes in Fungi.</title>
        <authorList>
            <consortium name="DOE Joint Genome Institute"/>
            <person name="Mondo S.J."/>
            <person name="Dannebaum R.O."/>
            <person name="Kuo R.C."/>
            <person name="Labutti K."/>
            <person name="Haridas S."/>
            <person name="Kuo A."/>
            <person name="Salamov A."/>
            <person name="Ahrendt S.R."/>
            <person name="Lipzen A."/>
            <person name="Sullivan W."/>
            <person name="Andreopoulos W.B."/>
            <person name="Clum A."/>
            <person name="Lindquist E."/>
            <person name="Daum C."/>
            <person name="Ramamoorthy G.K."/>
            <person name="Gryganskyi A."/>
            <person name="Culley D."/>
            <person name="Magnuson J.K."/>
            <person name="James T.Y."/>
            <person name="O'Malley M.A."/>
            <person name="Stajich J.E."/>
            <person name="Spatafora J.W."/>
            <person name="Visel A."/>
            <person name="Grigoriev I.V."/>
        </authorList>
    </citation>
    <scope>NUCLEOTIDE SEQUENCE [LARGE SCALE GENOMIC DNA]</scope>
    <source>
        <strain evidence="3 4">68-887.2</strain>
    </source>
</reference>
<evidence type="ECO:0000256" key="1">
    <source>
        <dbReference type="SAM" id="MobiDB-lite"/>
    </source>
</evidence>
<evidence type="ECO:0000313" key="3">
    <source>
        <dbReference type="EMBL" id="ORY33708.1"/>
    </source>
</evidence>